<proteinExistence type="predicted"/>
<dbReference type="EMBL" id="HBEG01034540">
    <property type="protein sequence ID" value="CAD8372905.1"/>
    <property type="molecule type" value="Transcribed_RNA"/>
</dbReference>
<organism evidence="2">
    <name type="scientific">Pyrodinium bahamense</name>
    <dbReference type="NCBI Taxonomy" id="73915"/>
    <lineage>
        <taxon>Eukaryota</taxon>
        <taxon>Sar</taxon>
        <taxon>Alveolata</taxon>
        <taxon>Dinophyceae</taxon>
        <taxon>Gonyaulacales</taxon>
        <taxon>Pyrocystaceae</taxon>
        <taxon>Pyrodinium</taxon>
    </lineage>
</organism>
<name>A0A7S0AT88_9DINO</name>
<accession>A0A7S0AT88</accession>
<evidence type="ECO:0000256" key="1">
    <source>
        <dbReference type="SAM" id="SignalP"/>
    </source>
</evidence>
<feature type="chain" id="PRO_5031161999" evidence="1">
    <location>
        <begin position="23"/>
        <end position="369"/>
    </location>
</feature>
<reference evidence="2" key="1">
    <citation type="submission" date="2021-01" db="EMBL/GenBank/DDBJ databases">
        <authorList>
            <person name="Corre E."/>
            <person name="Pelletier E."/>
            <person name="Niang G."/>
            <person name="Scheremetjew M."/>
            <person name="Finn R."/>
            <person name="Kale V."/>
            <person name="Holt S."/>
            <person name="Cochrane G."/>
            <person name="Meng A."/>
            <person name="Brown T."/>
            <person name="Cohen L."/>
        </authorList>
    </citation>
    <scope>NUCLEOTIDE SEQUENCE</scope>
    <source>
        <strain evidence="2">Pbaha01</strain>
    </source>
</reference>
<keyword evidence="1" id="KW-0732">Signal</keyword>
<protein>
    <submittedName>
        <fullName evidence="2">Uncharacterized protein</fullName>
    </submittedName>
</protein>
<dbReference type="AlphaFoldDB" id="A0A7S0AT88"/>
<feature type="signal peptide" evidence="1">
    <location>
        <begin position="1"/>
        <end position="22"/>
    </location>
</feature>
<sequence length="369" mass="39752">MKMPRPSLAAAAVAALCGQLCAELGAASIVQGNHHRARHHAHQEPPAGLMWAAPASAPPGLAGAPAVAPESAGLITEGMEDLELEFEIKNYNYMDLEKAAEVHAEAGVTDQGSQLFGETVAETISKVIDQIIDEGMQSSGAPMPAAAPSPGPAVSPLPSEVNIFVNFQPGGLLQSSGGSRGALRNTLARITKVEVMITDKPMTGANYLMDVKSILAESQANGLLERRLKASLFQVTGLRPKISGLGKPVEMRAVEQWEETACEVHMQKVVRMFEVAYTRRMVPTALYNECTNMLPSLSFSHDTVASPLDRKKCRAATVKFAERWNYGEADWNYGKGESAEPMDFMEFCHDVCEIRYGQGAPQCLDKSPP</sequence>
<evidence type="ECO:0000313" key="2">
    <source>
        <dbReference type="EMBL" id="CAD8372905.1"/>
    </source>
</evidence>
<gene>
    <name evidence="2" type="ORF">PBAH0796_LOCUS21101</name>
</gene>